<gene>
    <name evidence="1" type="ORF">POCULU_LOCUS7278</name>
</gene>
<name>A0A9N9GEX5_9GLOM</name>
<dbReference type="Proteomes" id="UP000789572">
    <property type="component" value="Unassembled WGS sequence"/>
</dbReference>
<dbReference type="EMBL" id="CAJVPJ010001597">
    <property type="protein sequence ID" value="CAG8597260.1"/>
    <property type="molecule type" value="Genomic_DNA"/>
</dbReference>
<accession>A0A9N9GEX5</accession>
<dbReference type="OrthoDB" id="2436253at2759"/>
<organism evidence="1 2">
    <name type="scientific">Paraglomus occultum</name>
    <dbReference type="NCBI Taxonomy" id="144539"/>
    <lineage>
        <taxon>Eukaryota</taxon>
        <taxon>Fungi</taxon>
        <taxon>Fungi incertae sedis</taxon>
        <taxon>Mucoromycota</taxon>
        <taxon>Glomeromycotina</taxon>
        <taxon>Glomeromycetes</taxon>
        <taxon>Paraglomerales</taxon>
        <taxon>Paraglomeraceae</taxon>
        <taxon>Paraglomus</taxon>
    </lineage>
</organism>
<comment type="caution">
    <text evidence="1">The sequence shown here is derived from an EMBL/GenBank/DDBJ whole genome shotgun (WGS) entry which is preliminary data.</text>
</comment>
<evidence type="ECO:0000313" key="1">
    <source>
        <dbReference type="EMBL" id="CAG8597260.1"/>
    </source>
</evidence>
<dbReference type="AlphaFoldDB" id="A0A9N9GEX5"/>
<sequence>MGTIISEDNIAKDFERISSSNVVSKLCDGNYSKDNIAYNTDTDTNKLKNQLVKLLEKIANTNEAHHFAELHNLISIIETKLDKDELLLILGVVGSDTISYDIHKSTTSMELELHLRTYILVLEAYNKRQPVIRKQLCQTLYKSLAALYDTHKRHTELLKRGLINAKSLQGQHKVKPVKYGPYSILEKAIEREFRRNK</sequence>
<evidence type="ECO:0000313" key="2">
    <source>
        <dbReference type="Proteomes" id="UP000789572"/>
    </source>
</evidence>
<proteinExistence type="predicted"/>
<protein>
    <submittedName>
        <fullName evidence="1">1107_t:CDS:1</fullName>
    </submittedName>
</protein>
<reference evidence="1" key="1">
    <citation type="submission" date="2021-06" db="EMBL/GenBank/DDBJ databases">
        <authorList>
            <person name="Kallberg Y."/>
            <person name="Tangrot J."/>
            <person name="Rosling A."/>
        </authorList>
    </citation>
    <scope>NUCLEOTIDE SEQUENCE</scope>
    <source>
        <strain evidence="1">IA702</strain>
    </source>
</reference>
<keyword evidence="2" id="KW-1185">Reference proteome</keyword>